<dbReference type="InterPro" id="IPR018980">
    <property type="entry name" value="FERM_PH-like_C"/>
</dbReference>
<accession>A0A6P5KB51</accession>
<dbReference type="FunFam" id="3.10.20.90:FF:000002">
    <property type="entry name" value="Erythrocyte protein band 4.1-like 3"/>
    <property type="match status" value="1"/>
</dbReference>
<organism evidence="8 9">
    <name type="scientific">Phascolarctos cinereus</name>
    <name type="common">Koala</name>
    <dbReference type="NCBI Taxonomy" id="38626"/>
    <lineage>
        <taxon>Eukaryota</taxon>
        <taxon>Metazoa</taxon>
        <taxon>Chordata</taxon>
        <taxon>Craniata</taxon>
        <taxon>Vertebrata</taxon>
        <taxon>Euteleostomi</taxon>
        <taxon>Mammalia</taxon>
        <taxon>Metatheria</taxon>
        <taxon>Diprotodontia</taxon>
        <taxon>Phascolarctidae</taxon>
        <taxon>Phascolarctos</taxon>
    </lineage>
</organism>
<keyword evidence="4" id="KW-0009">Actin-binding</keyword>
<dbReference type="SMART" id="SM00295">
    <property type="entry name" value="B41"/>
    <property type="match status" value="1"/>
</dbReference>
<dbReference type="GO" id="GO:0030866">
    <property type="term" value="P:cortical actin cytoskeleton organization"/>
    <property type="evidence" value="ECO:0007669"/>
    <property type="project" value="InterPro"/>
</dbReference>
<dbReference type="InterPro" id="IPR000798">
    <property type="entry name" value="Ez/rad/moesin-like"/>
</dbReference>
<name>A0A6P5KB51_PHACI</name>
<evidence type="ECO:0000313" key="9">
    <source>
        <dbReference type="RefSeq" id="XP_020842708.1"/>
    </source>
</evidence>
<dbReference type="GO" id="GO:0005886">
    <property type="term" value="C:plasma membrane"/>
    <property type="evidence" value="ECO:0007669"/>
    <property type="project" value="TreeGrafter"/>
</dbReference>
<feature type="compositionally biased region" description="Basic and acidic residues" evidence="6">
    <location>
        <begin position="128"/>
        <end position="151"/>
    </location>
</feature>
<dbReference type="SMART" id="SM01195">
    <property type="entry name" value="FA"/>
    <property type="match status" value="1"/>
</dbReference>
<dbReference type="InterPro" id="IPR007477">
    <property type="entry name" value="SAB_dom"/>
</dbReference>
<dbReference type="PROSITE" id="PS00660">
    <property type="entry name" value="FERM_1"/>
    <property type="match status" value="1"/>
</dbReference>
<dbReference type="PIRSF" id="PIRSF002304">
    <property type="entry name" value="Membrane_skeletal_4_1"/>
    <property type="match status" value="1"/>
</dbReference>
<dbReference type="InterPro" id="IPR019748">
    <property type="entry name" value="FERM_central"/>
</dbReference>
<dbReference type="SMART" id="SM01196">
    <property type="entry name" value="FERM_C"/>
    <property type="match status" value="1"/>
</dbReference>
<dbReference type="RefSeq" id="XP_020842708.1">
    <property type="nucleotide sequence ID" value="XM_020987049.1"/>
</dbReference>
<dbReference type="InterPro" id="IPR000299">
    <property type="entry name" value="FERM_domain"/>
</dbReference>
<keyword evidence="3" id="KW-0597">Phosphoprotein</keyword>
<feature type="region of interest" description="Disordered" evidence="6">
    <location>
        <begin position="1"/>
        <end position="197"/>
    </location>
</feature>
<dbReference type="InterPro" id="IPR014847">
    <property type="entry name" value="FA"/>
</dbReference>
<proteinExistence type="predicted"/>
<dbReference type="GO" id="GO:0003779">
    <property type="term" value="F:actin binding"/>
    <property type="evidence" value="ECO:0007669"/>
    <property type="project" value="UniProtKB-KW"/>
</dbReference>
<dbReference type="GO" id="GO:0031032">
    <property type="term" value="P:actomyosin structure organization"/>
    <property type="evidence" value="ECO:0007669"/>
    <property type="project" value="TreeGrafter"/>
</dbReference>
<dbReference type="Pfam" id="PF08736">
    <property type="entry name" value="FA"/>
    <property type="match status" value="1"/>
</dbReference>
<dbReference type="GO" id="GO:0005198">
    <property type="term" value="F:structural molecule activity"/>
    <property type="evidence" value="ECO:0007669"/>
    <property type="project" value="InterPro"/>
</dbReference>
<feature type="compositionally biased region" description="Polar residues" evidence="6">
    <location>
        <begin position="52"/>
        <end position="61"/>
    </location>
</feature>
<evidence type="ECO:0000256" key="4">
    <source>
        <dbReference type="ARBA" id="ARBA00023203"/>
    </source>
</evidence>
<dbReference type="SUPFAM" id="SSF54236">
    <property type="entry name" value="Ubiquitin-like"/>
    <property type="match status" value="1"/>
</dbReference>
<dbReference type="PANTHER" id="PTHR23280">
    <property type="entry name" value="4.1 G PROTEIN"/>
    <property type="match status" value="1"/>
</dbReference>
<evidence type="ECO:0000256" key="5">
    <source>
        <dbReference type="ARBA" id="ARBA00023212"/>
    </source>
</evidence>
<dbReference type="Pfam" id="PF00373">
    <property type="entry name" value="FERM_M"/>
    <property type="match status" value="1"/>
</dbReference>
<evidence type="ECO:0000256" key="6">
    <source>
        <dbReference type="SAM" id="MobiDB-lite"/>
    </source>
</evidence>
<dbReference type="SUPFAM" id="SSF47031">
    <property type="entry name" value="Second domain of FERM"/>
    <property type="match status" value="1"/>
</dbReference>
<evidence type="ECO:0000313" key="8">
    <source>
        <dbReference type="Proteomes" id="UP000515140"/>
    </source>
</evidence>
<dbReference type="Gene3D" id="3.10.20.90">
    <property type="entry name" value="Phosphatidylinositol 3-kinase Catalytic Subunit, Chain A, domain 1"/>
    <property type="match status" value="1"/>
</dbReference>
<feature type="domain" description="FERM" evidence="7">
    <location>
        <begin position="213"/>
        <end position="494"/>
    </location>
</feature>
<dbReference type="InterPro" id="IPR018979">
    <property type="entry name" value="FERM_N"/>
</dbReference>
<sequence>MTTEVGSKSEVNKQAEQIGSDAAQEKPDEEASESQQNPSSEPEEEKSPASPTATVSKSSPRSQKKEKDPSESRGISRFIPPWLKKQKSYNLVEAKDGVERKEPTEAVVEEPVVEKDESLPEEGSVARGDTEEIVERRRQEVRVDDKDEKHSVSSAETQPAKEDSKEIEVAKVEGIREDKQEGEAAKRETKEVQTTELKAEKAPQKAAKKIKTVPCKVMLLDGTEYSCDLEKRATGQVLFDKVCEQLNLLEKDYFGLLFQENNDQKSWLDPSKEIKKQVRNLPWIFTFNVKFYPPDPSQLTEDITRYFLCLQLRQDIASGRLPCSFVTHALLGSYTLQAELGDYDPEEHSSDYISEFQFAPNQTKEMEEKVIELHKTHRGLSPAQADSQFLENAKRLSMYGVDLHHAKDSEGVDIKLGVCANGLLIYKDRLRINRFAWPKILKISYKRSNFYIKVRPAELEQFESTIGFKLPNHRAAKRLWKVCVEHHTFYRLVSPEQPPKAKFLTLGSKFRYSGRTQAQTRQASTLIDRPAPYFERTSSKRVSRSLDGAPIGVMDQKDFSGPAGDVSVYGPGVAGQGMFQDGDGKREVRSPTKTPQLQFTTEGKNSLRVEGENIYVRHSNLMLEDLDKTQDDILKHQASISELKRHFMESTPEPRPNEWEKRRITPLSQQTQGSLEEEITSILFSKEGFSASMKATFTSTSIRTAEGSVVNYSVPSEMLSSSPFSQLPEKRAPTTEGPCSGANDAVKSSHETLNVVEVKKQAEVGKEERVITEGVNSRDRVPPGSDPGETRKVEPQTHKDSPSLSSENSSSSSSESEEEDVGEYRPHHRVKEGTIREEQEENAEEVEEEKEARESKVVQCVEAVPEASSVKQITVETVVQENVVSQKVTGEKSLKEGYEQDMREETEEEQHKVNGEVSHVDIDVLPEIICCSEPPVVKTEMVTISDASQRTEISTKEVPIVQTETKTITYESPQIDGGAVGDAGTLLTAQTITSESVSTTTTTHITKTVKGGVSETRIEKRIVITGDADIDHDQALAQAIKEAKEQHPDMSVTRVVVHKETGVTEEEEE</sequence>
<dbReference type="PANTHER" id="PTHR23280:SF17">
    <property type="entry name" value="BAND 4.1-LIKE PROTEIN 2"/>
    <property type="match status" value="1"/>
</dbReference>
<feature type="compositionally biased region" description="Basic and acidic residues" evidence="6">
    <location>
        <begin position="788"/>
        <end position="801"/>
    </location>
</feature>
<evidence type="ECO:0000259" key="7">
    <source>
        <dbReference type="PROSITE" id="PS50057"/>
    </source>
</evidence>
<keyword evidence="8" id="KW-1185">Reference proteome</keyword>
<evidence type="ECO:0000256" key="1">
    <source>
        <dbReference type="ARBA" id="ARBA00004245"/>
    </source>
</evidence>
<dbReference type="Pfam" id="PF09380">
    <property type="entry name" value="FERM_C"/>
    <property type="match status" value="1"/>
</dbReference>
<evidence type="ECO:0000256" key="2">
    <source>
        <dbReference type="ARBA" id="ARBA00022490"/>
    </source>
</evidence>
<dbReference type="FunFam" id="2.30.29.30:FF:000001">
    <property type="entry name" value="Erythrocyte membrane protein band 4.1"/>
    <property type="match status" value="1"/>
</dbReference>
<feature type="compositionally biased region" description="Acidic residues" evidence="6">
    <location>
        <begin position="838"/>
        <end position="849"/>
    </location>
</feature>
<dbReference type="Gene3D" id="2.30.29.30">
    <property type="entry name" value="Pleckstrin-homology domain (PH domain)/Phosphotyrosine-binding domain (PTB)"/>
    <property type="match status" value="1"/>
</dbReference>
<feature type="compositionally biased region" description="Basic and acidic residues" evidence="6">
    <location>
        <begin position="757"/>
        <end position="781"/>
    </location>
</feature>
<dbReference type="Proteomes" id="UP000515140">
    <property type="component" value="Unplaced"/>
</dbReference>
<keyword evidence="2" id="KW-0963">Cytoplasm</keyword>
<dbReference type="Pfam" id="PF05902">
    <property type="entry name" value="4_1_CTD"/>
    <property type="match status" value="1"/>
</dbReference>
<dbReference type="GeneID" id="110208868"/>
<reference evidence="9" key="1">
    <citation type="submission" date="2025-08" db="UniProtKB">
        <authorList>
            <consortium name="RefSeq"/>
        </authorList>
    </citation>
    <scope>IDENTIFICATION</scope>
    <source>
        <tissue evidence="9">Spleen</tissue>
    </source>
</reference>
<feature type="compositionally biased region" description="Basic and acidic residues" evidence="6">
    <location>
        <begin position="93"/>
        <end position="104"/>
    </location>
</feature>
<dbReference type="AlphaFoldDB" id="A0A6P5KB51"/>
<dbReference type="PRINTS" id="PR00935">
    <property type="entry name" value="BAND41"/>
</dbReference>
<feature type="region of interest" description="Disordered" evidence="6">
    <location>
        <begin position="718"/>
        <end position="856"/>
    </location>
</feature>
<feature type="compositionally biased region" description="Low complexity" evidence="6">
    <location>
        <begin position="802"/>
        <end position="814"/>
    </location>
</feature>
<evidence type="ECO:0000256" key="3">
    <source>
        <dbReference type="ARBA" id="ARBA00022553"/>
    </source>
</evidence>
<dbReference type="SUPFAM" id="SSF50729">
    <property type="entry name" value="PH domain-like"/>
    <property type="match status" value="1"/>
</dbReference>
<dbReference type="InterPro" id="IPR019749">
    <property type="entry name" value="Band_41_domain"/>
</dbReference>
<dbReference type="Pfam" id="PF09379">
    <property type="entry name" value="FERM_N"/>
    <property type="match status" value="1"/>
</dbReference>
<dbReference type="FunFam" id="1.20.80.10:FF:000001">
    <property type="entry name" value="Erythrocyte membrane protein band 4.1"/>
    <property type="match status" value="1"/>
</dbReference>
<dbReference type="InterPro" id="IPR008379">
    <property type="entry name" value="Band_4.1_C"/>
</dbReference>
<feature type="compositionally biased region" description="Polar residues" evidence="6">
    <location>
        <begin position="591"/>
        <end position="604"/>
    </location>
</feature>
<dbReference type="PRINTS" id="PR00661">
    <property type="entry name" value="ERMFAMILY"/>
</dbReference>
<dbReference type="GO" id="GO:0005856">
    <property type="term" value="C:cytoskeleton"/>
    <property type="evidence" value="ECO:0007669"/>
    <property type="project" value="UniProtKB-SubCell"/>
</dbReference>
<keyword evidence="5" id="KW-0206">Cytoskeleton</keyword>
<protein>
    <submittedName>
        <fullName evidence="9">Band 4.1-like protein 2 isoform X6</fullName>
    </submittedName>
</protein>
<dbReference type="CTD" id="2037"/>
<dbReference type="InterPro" id="IPR029071">
    <property type="entry name" value="Ubiquitin-like_domsf"/>
</dbReference>
<feature type="region of interest" description="Disordered" evidence="6">
    <location>
        <begin position="580"/>
        <end position="604"/>
    </location>
</feature>
<dbReference type="Gene3D" id="1.20.80.10">
    <property type="match status" value="1"/>
</dbReference>
<dbReference type="InterPro" id="IPR014352">
    <property type="entry name" value="FERM/acyl-CoA-bd_prot_sf"/>
</dbReference>
<gene>
    <name evidence="9" type="primary">EPB41L2</name>
</gene>
<dbReference type="InterPro" id="IPR011993">
    <property type="entry name" value="PH-like_dom_sf"/>
</dbReference>
<dbReference type="InterPro" id="IPR019747">
    <property type="entry name" value="FERM_CS"/>
</dbReference>
<dbReference type="InterPro" id="IPR035963">
    <property type="entry name" value="FERM_2"/>
</dbReference>
<dbReference type="CDD" id="cd13184">
    <property type="entry name" value="FERM_C_4_1_family"/>
    <property type="match status" value="1"/>
</dbReference>
<dbReference type="PROSITE" id="PS50057">
    <property type="entry name" value="FERM_3"/>
    <property type="match status" value="1"/>
</dbReference>
<feature type="compositionally biased region" description="Basic and acidic residues" evidence="6">
    <location>
        <begin position="159"/>
        <end position="197"/>
    </location>
</feature>
<dbReference type="CDD" id="cd14473">
    <property type="entry name" value="FERM_B-lobe"/>
    <property type="match status" value="1"/>
</dbReference>
<comment type="subcellular location">
    <subcellularLocation>
        <location evidence="1">Cytoplasm</location>
        <location evidence="1">Cytoskeleton</location>
    </subcellularLocation>
</comment>
<dbReference type="PROSITE" id="PS00661">
    <property type="entry name" value="FERM_2"/>
    <property type="match status" value="1"/>
</dbReference>
<dbReference type="Pfam" id="PF04382">
    <property type="entry name" value="SAB"/>
    <property type="match status" value="1"/>
</dbReference>